<proteinExistence type="predicted"/>
<gene>
    <name evidence="3" type="ORF">BG006_007214</name>
</gene>
<dbReference type="Gene3D" id="1.25.40.10">
    <property type="entry name" value="Tetratricopeptide repeat domain"/>
    <property type="match status" value="2"/>
</dbReference>
<name>A0A9P5VQS4_9FUNG</name>
<keyword evidence="4" id="KW-1185">Reference proteome</keyword>
<dbReference type="Proteomes" id="UP000696485">
    <property type="component" value="Unassembled WGS sequence"/>
</dbReference>
<comment type="caution">
    <text evidence="3">The sequence shown here is derived from an EMBL/GenBank/DDBJ whole genome shotgun (WGS) entry which is preliminary data.</text>
</comment>
<evidence type="ECO:0000313" key="4">
    <source>
        <dbReference type="Proteomes" id="UP000696485"/>
    </source>
</evidence>
<sequence length="507" mass="55348">MSSPMFIRAAIARSQMATAARSQAGSMLSRNHAFRIPAQSLSQDSKSSFSTTAVRSAAGSETRLSSTDRTILATTRAIRNILFFSTSSLAIGYFVWSGTHAYLEQYKCPSPAGVSSQTRNCLHGAWVREEISPDPDVAEIYFNKAIEMTRKELVDLYAKKEKAQDSSSSTSEIERDAALVEIQNRLARFYARIGQDERAATIWTRLWKLSDKSTSQEAERASKGSTPFSLGALFGGSRERPLVTRQDGAQFAKSAAGCWMRMGEYEMAEEALGWILSSRSSEAPAAGSTVSIEEIGLWSTLGALYVRQKKFDYALSLFVKALQSVQAKRNTLAEVSEDKDMWFCREAILMNSIGETLLGAANAVASLPAAQPKQEDSNPKSESSWKFWSSSSSSSSSSGSTTTTEAHKSAELTKKEEEALGWMQKAIAMAKEKSGKHRDCDECAGLALNTLGLVYEMEGDKDVALAQFKEALVHATLAKDYVGVDDYNKNISRLTEVPASSSEPTAK</sequence>
<organism evidence="3 4">
    <name type="scientific">Podila minutissima</name>
    <dbReference type="NCBI Taxonomy" id="64525"/>
    <lineage>
        <taxon>Eukaryota</taxon>
        <taxon>Fungi</taxon>
        <taxon>Fungi incertae sedis</taxon>
        <taxon>Mucoromycota</taxon>
        <taxon>Mortierellomycotina</taxon>
        <taxon>Mortierellomycetes</taxon>
        <taxon>Mortierellales</taxon>
        <taxon>Mortierellaceae</taxon>
        <taxon>Podila</taxon>
    </lineage>
</organism>
<keyword evidence="1" id="KW-0802">TPR repeat</keyword>
<evidence type="ECO:0000313" key="3">
    <source>
        <dbReference type="EMBL" id="KAF9336843.1"/>
    </source>
</evidence>
<dbReference type="InterPro" id="IPR019734">
    <property type="entry name" value="TPR_rpt"/>
</dbReference>
<feature type="region of interest" description="Disordered" evidence="2">
    <location>
        <begin position="369"/>
        <end position="413"/>
    </location>
</feature>
<dbReference type="PANTHER" id="PTHR28142">
    <property type="entry name" value="MITOCHONDRIAL INNER MEMBRANE I-AAA PROTEASE SUPERCOMPLEX SUBUNIT MGR3-RELATED"/>
    <property type="match status" value="1"/>
</dbReference>
<dbReference type="InterPro" id="IPR040201">
    <property type="entry name" value="Mrg3-like"/>
</dbReference>
<dbReference type="AlphaFoldDB" id="A0A9P5VQS4"/>
<reference evidence="3" key="1">
    <citation type="journal article" date="2020" name="Fungal Divers.">
        <title>Resolving the Mortierellaceae phylogeny through synthesis of multi-gene phylogenetics and phylogenomics.</title>
        <authorList>
            <person name="Vandepol N."/>
            <person name="Liber J."/>
            <person name="Desiro A."/>
            <person name="Na H."/>
            <person name="Kennedy M."/>
            <person name="Barry K."/>
            <person name="Grigoriev I.V."/>
            <person name="Miller A.N."/>
            <person name="O'Donnell K."/>
            <person name="Stajich J.E."/>
            <person name="Bonito G."/>
        </authorList>
    </citation>
    <scope>NUCLEOTIDE SEQUENCE</scope>
    <source>
        <strain evidence="3">NVP1</strain>
    </source>
</reference>
<dbReference type="PROSITE" id="PS50005">
    <property type="entry name" value="TPR"/>
    <property type="match status" value="1"/>
</dbReference>
<evidence type="ECO:0000256" key="1">
    <source>
        <dbReference type="PROSITE-ProRule" id="PRU00339"/>
    </source>
</evidence>
<feature type="compositionally biased region" description="Low complexity" evidence="2">
    <location>
        <begin position="380"/>
        <end position="404"/>
    </location>
</feature>
<dbReference type="EMBL" id="JAAAUY010000045">
    <property type="protein sequence ID" value="KAF9336843.1"/>
    <property type="molecule type" value="Genomic_DNA"/>
</dbReference>
<protein>
    <submittedName>
        <fullName evidence="3">Uncharacterized protein</fullName>
    </submittedName>
</protein>
<dbReference type="SUPFAM" id="SSF48452">
    <property type="entry name" value="TPR-like"/>
    <property type="match status" value="1"/>
</dbReference>
<accession>A0A9P5VQS4</accession>
<evidence type="ECO:0000256" key="2">
    <source>
        <dbReference type="SAM" id="MobiDB-lite"/>
    </source>
</evidence>
<dbReference type="InterPro" id="IPR011990">
    <property type="entry name" value="TPR-like_helical_dom_sf"/>
</dbReference>
<dbReference type="PANTHER" id="PTHR28142:SF1">
    <property type="entry name" value="MITOCHONDRIAL INNER MEMBRANE I-AAA PROTEASE SUPERCOMPLEX SUBUNIT MGR3-RELATED"/>
    <property type="match status" value="1"/>
</dbReference>
<feature type="repeat" description="TPR" evidence="1">
    <location>
        <begin position="295"/>
        <end position="328"/>
    </location>
</feature>